<dbReference type="Pfam" id="PF14053">
    <property type="entry name" value="DUF4248"/>
    <property type="match status" value="1"/>
</dbReference>
<comment type="caution">
    <text evidence="1">The sequence shown here is derived from an EMBL/GenBank/DDBJ whole genome shotgun (WGS) entry which is preliminary data.</text>
</comment>
<evidence type="ECO:0000313" key="1">
    <source>
        <dbReference type="EMBL" id="MQN80128.1"/>
    </source>
</evidence>
<dbReference type="OrthoDB" id="1122631at2"/>
<dbReference type="Proteomes" id="UP000480425">
    <property type="component" value="Unassembled WGS sequence"/>
</dbReference>
<dbReference type="InterPro" id="IPR025342">
    <property type="entry name" value="DUF4248"/>
</dbReference>
<sequence>MDIRSYTKQELALLYFPDSSPVVASAHLMRWICRNPDLLKKLHKSGYDKNSKEFTPMQISYIIYFLGEP</sequence>
<accession>A0A6G1TZY5</accession>
<dbReference type="RefSeq" id="WP_153122391.1">
    <property type="nucleotide sequence ID" value="NZ_VZCB01000039.1"/>
</dbReference>
<gene>
    <name evidence="1" type="ORF">F7D73_03995</name>
</gene>
<proteinExistence type="predicted"/>
<evidence type="ECO:0000313" key="2">
    <source>
        <dbReference type="Proteomes" id="UP000480425"/>
    </source>
</evidence>
<name>A0A6G1TZY5_9BACT</name>
<organism evidence="1 2">
    <name type="scientific">Segatella copri</name>
    <dbReference type="NCBI Taxonomy" id="165179"/>
    <lineage>
        <taxon>Bacteria</taxon>
        <taxon>Pseudomonadati</taxon>
        <taxon>Bacteroidota</taxon>
        <taxon>Bacteroidia</taxon>
        <taxon>Bacteroidales</taxon>
        <taxon>Prevotellaceae</taxon>
        <taxon>Segatella</taxon>
    </lineage>
</organism>
<reference evidence="1 2" key="1">
    <citation type="submission" date="2019-09" db="EMBL/GenBank/DDBJ databases">
        <title>Distinct polysaccharide growth profiles of human intestinal Prevotella copri isolates.</title>
        <authorList>
            <person name="Fehlner-Peach H."/>
            <person name="Magnabosco C."/>
            <person name="Raghavan V."/>
            <person name="Scher J.U."/>
            <person name="Tett A."/>
            <person name="Cox L.M."/>
            <person name="Gottsegen C."/>
            <person name="Watters A."/>
            <person name="Wiltshire- Gordon J.D."/>
            <person name="Segata N."/>
            <person name="Bonneau R."/>
            <person name="Littman D.R."/>
        </authorList>
    </citation>
    <scope>NUCLEOTIDE SEQUENCE [LARGE SCALE GENOMIC DNA]</scope>
    <source>
        <strain evidence="2">iA622</strain>
    </source>
</reference>
<dbReference type="AlphaFoldDB" id="A0A6G1TZY5"/>
<protein>
    <submittedName>
        <fullName evidence="1">DUF4248 domain-containing protein</fullName>
    </submittedName>
</protein>
<dbReference type="EMBL" id="VZCB01000039">
    <property type="protein sequence ID" value="MQN80128.1"/>
    <property type="molecule type" value="Genomic_DNA"/>
</dbReference>